<keyword evidence="3" id="KW-0255">Endonuclease</keyword>
<organism evidence="3 4">
    <name type="scientific">Nocardioides zeae</name>
    <dbReference type="NCBI Taxonomy" id="1457234"/>
    <lineage>
        <taxon>Bacteria</taxon>
        <taxon>Bacillati</taxon>
        <taxon>Actinomycetota</taxon>
        <taxon>Actinomycetes</taxon>
        <taxon>Propionibacteriales</taxon>
        <taxon>Nocardioidaceae</taxon>
        <taxon>Nocardioides</taxon>
    </lineage>
</organism>
<keyword evidence="3" id="KW-0540">Nuclease</keyword>
<dbReference type="NCBIfam" id="NF033611">
    <property type="entry name" value="SAVED"/>
    <property type="match status" value="1"/>
</dbReference>
<evidence type="ECO:0000259" key="2">
    <source>
        <dbReference type="Pfam" id="PF18145"/>
    </source>
</evidence>
<protein>
    <submittedName>
        <fullName evidence="3">HNH endonuclease</fullName>
    </submittedName>
</protein>
<accession>A0A6P0HIP9</accession>
<dbReference type="Pfam" id="PF18145">
    <property type="entry name" value="SAVED"/>
    <property type="match status" value="1"/>
</dbReference>
<keyword evidence="4" id="KW-1185">Reference proteome</keyword>
<dbReference type="InterPro" id="IPR003615">
    <property type="entry name" value="HNH_nuc"/>
</dbReference>
<dbReference type="Pfam" id="PF13391">
    <property type="entry name" value="HNH_2"/>
    <property type="match status" value="1"/>
</dbReference>
<dbReference type="Proteomes" id="UP000468687">
    <property type="component" value="Unassembled WGS sequence"/>
</dbReference>
<keyword evidence="3" id="KW-0378">Hydrolase</keyword>
<evidence type="ECO:0000313" key="4">
    <source>
        <dbReference type="Proteomes" id="UP000468687"/>
    </source>
</evidence>
<dbReference type="InterPro" id="IPR040836">
    <property type="entry name" value="SAVED"/>
</dbReference>
<sequence>MEDADQPVRDTTIRGTIKETVRYALWGKGAGRCTICNHRLFGEEHTYLHSINAAEAAHIRGATGTAGSPRGVIQGEPDDLDREAEENLLLLCHTCHKMIDDKAHVAFFTAPKLRELKARHESRVERVTEDGGLTRTAVIRVGSDVRGSFSMASRREVADTVIAHDYLGLVDSQRSGQFVCELSGEAIDDGYWDMAGSMIRRTLSQVRQAVADDEITHISVFAIAPIPALVLLGAELDDKVDTRLWQKHRGAGWSYPSQGSPVSFALERSSQASRDEGRDATDVVLICSLSAEVDTARLPTDLADVPVFTLRPDGITPTPTLLEHEDTLMAFGKSFRDMLGAAEQAYPGAGRWHLIGALPVAAAVEAGRAFMRETQPPVAVYQRTVDGAYEAVLLINQQGRDTSANDPKASRP</sequence>
<reference evidence="3 4" key="1">
    <citation type="journal article" date="2014" name="Int. J. Syst. Evol. Microbiol.">
        <title>Nocardioides zeae sp. nov., isolated from the stem of Zea mays.</title>
        <authorList>
            <person name="Glaeser S.P."/>
            <person name="McInroy J.A."/>
            <person name="Busse H.J."/>
            <person name="Kampfer P."/>
        </authorList>
    </citation>
    <scope>NUCLEOTIDE SEQUENCE [LARGE SCALE GENOMIC DNA]</scope>
    <source>
        <strain evidence="3 4">JCM 30728</strain>
    </source>
</reference>
<name>A0A6P0HIP9_9ACTN</name>
<dbReference type="AlphaFoldDB" id="A0A6P0HIP9"/>
<comment type="caution">
    <text evidence="3">The sequence shown here is derived from an EMBL/GenBank/DDBJ whole genome shotgun (WGS) entry which is preliminary data.</text>
</comment>
<gene>
    <name evidence="3" type="ORF">G3T38_09855</name>
</gene>
<evidence type="ECO:0000259" key="1">
    <source>
        <dbReference type="Pfam" id="PF13391"/>
    </source>
</evidence>
<feature type="domain" description="SMODS-associated and fused to various effectors" evidence="2">
    <location>
        <begin position="200"/>
        <end position="393"/>
    </location>
</feature>
<proteinExistence type="predicted"/>
<feature type="domain" description="HNH nuclease" evidence="1">
    <location>
        <begin position="33"/>
        <end position="101"/>
    </location>
</feature>
<evidence type="ECO:0000313" key="3">
    <source>
        <dbReference type="EMBL" id="NEN78582.1"/>
    </source>
</evidence>
<dbReference type="EMBL" id="JAAGXA010000006">
    <property type="protein sequence ID" value="NEN78582.1"/>
    <property type="molecule type" value="Genomic_DNA"/>
</dbReference>
<dbReference type="GO" id="GO:0004519">
    <property type="term" value="F:endonuclease activity"/>
    <property type="evidence" value="ECO:0007669"/>
    <property type="project" value="UniProtKB-KW"/>
</dbReference>